<dbReference type="InterPro" id="IPR036388">
    <property type="entry name" value="WH-like_DNA-bd_sf"/>
</dbReference>
<name>A0ABS9HAR7_9ACTN</name>
<dbReference type="EMBL" id="JAKJHZ010000007">
    <property type="protein sequence ID" value="MCF6378277.1"/>
    <property type="molecule type" value="Genomic_DNA"/>
</dbReference>
<dbReference type="SUPFAM" id="SSF46785">
    <property type="entry name" value="Winged helix' DNA-binding domain"/>
    <property type="match status" value="2"/>
</dbReference>
<accession>A0ABS9HAR7</accession>
<dbReference type="Proteomes" id="UP001201161">
    <property type="component" value="Unassembled WGS sequence"/>
</dbReference>
<organism evidence="1 2">
    <name type="scientific">Nocardioides potassii</name>
    <dbReference type="NCBI Taxonomy" id="2911371"/>
    <lineage>
        <taxon>Bacteria</taxon>
        <taxon>Bacillati</taxon>
        <taxon>Actinomycetota</taxon>
        <taxon>Actinomycetes</taxon>
        <taxon>Propionibacteriales</taxon>
        <taxon>Nocardioidaceae</taxon>
        <taxon>Nocardioides</taxon>
    </lineage>
</organism>
<protein>
    <recommendedName>
        <fullName evidence="3">MarR family transcriptional regulator</fullName>
    </recommendedName>
</protein>
<gene>
    <name evidence="1" type="ORF">L2K70_11745</name>
</gene>
<dbReference type="InterPro" id="IPR036390">
    <property type="entry name" value="WH_DNA-bd_sf"/>
</dbReference>
<evidence type="ECO:0008006" key="3">
    <source>
        <dbReference type="Google" id="ProtNLM"/>
    </source>
</evidence>
<reference evidence="1 2" key="1">
    <citation type="submission" date="2022-01" db="EMBL/GenBank/DDBJ databases">
        <title>Nocardioides sp. nov., an actinomycete isolated from mining soil.</title>
        <authorList>
            <person name="Liu L."/>
        </authorList>
    </citation>
    <scope>NUCLEOTIDE SEQUENCE [LARGE SCALE GENOMIC DNA]</scope>
    <source>
        <strain evidence="1 2">KLBMP 9356</strain>
    </source>
</reference>
<comment type="caution">
    <text evidence="1">The sequence shown here is derived from an EMBL/GenBank/DDBJ whole genome shotgun (WGS) entry which is preliminary data.</text>
</comment>
<dbReference type="RefSeq" id="WP_236402115.1">
    <property type="nucleotide sequence ID" value="NZ_JAKJHZ010000007.1"/>
</dbReference>
<evidence type="ECO:0000313" key="1">
    <source>
        <dbReference type="EMBL" id="MCF6378277.1"/>
    </source>
</evidence>
<keyword evidence="2" id="KW-1185">Reference proteome</keyword>
<sequence length="321" mass="34632">MHSTDALAGSTRASTVDLLVAIREAAIGRGHRRSLWDVTGFDLPGTERWVLHAVPGDFFVPLAHVARSVGSPLPVVSRACANLADRGLLVRLPDPRDRRRMLIGLTDETVDALASWAEAWPSRYVQAVADWPAEHVRSLDEWLRLVAASLADQHPSSMSPMRRHVVEPATDRGLPSHLRHFRSTIELLVPVAGRLDLQSSAKPRLPTPIQTALLHLLLAVRAEPATAAELSVANDIDASLVRRRLDALIGLRLVTAEKRVAAGGRQTVFSPSDEGREVASQFLADLASALPDVPDRLVSDGLAPLIADFTATLVSGSGYSS</sequence>
<proteinExistence type="predicted"/>
<evidence type="ECO:0000313" key="2">
    <source>
        <dbReference type="Proteomes" id="UP001201161"/>
    </source>
</evidence>
<dbReference type="Gene3D" id="1.10.10.10">
    <property type="entry name" value="Winged helix-like DNA-binding domain superfamily/Winged helix DNA-binding domain"/>
    <property type="match status" value="2"/>
</dbReference>